<keyword evidence="3" id="KW-1185">Reference proteome</keyword>
<dbReference type="Pfam" id="PF06810">
    <property type="entry name" value="Phage_scaffold"/>
    <property type="match status" value="1"/>
</dbReference>
<dbReference type="AlphaFoldDB" id="A0A1H9YIE5"/>
<accession>A0A1H9YIE5</accession>
<feature type="coiled-coil region" evidence="1">
    <location>
        <begin position="50"/>
        <end position="108"/>
    </location>
</feature>
<protein>
    <submittedName>
        <fullName evidence="2">Phage minor structural protein GP20</fullName>
    </submittedName>
</protein>
<dbReference type="OrthoDB" id="2365850at2"/>
<organism evidence="2 3">
    <name type="scientific">[Clostridium] polysaccharolyticum</name>
    <dbReference type="NCBI Taxonomy" id="29364"/>
    <lineage>
        <taxon>Bacteria</taxon>
        <taxon>Bacillati</taxon>
        <taxon>Bacillota</taxon>
        <taxon>Clostridia</taxon>
        <taxon>Lachnospirales</taxon>
        <taxon>Lachnospiraceae</taxon>
    </lineage>
</organism>
<evidence type="ECO:0000256" key="1">
    <source>
        <dbReference type="SAM" id="Coils"/>
    </source>
</evidence>
<gene>
    <name evidence="2" type="ORF">SAMN04487772_10235</name>
</gene>
<dbReference type="STRING" id="29364.SAMN04487772_10235"/>
<evidence type="ECO:0000313" key="2">
    <source>
        <dbReference type="EMBL" id="SES68803.1"/>
    </source>
</evidence>
<dbReference type="RefSeq" id="WP_092475357.1">
    <property type="nucleotide sequence ID" value="NZ_FOHN01000002.1"/>
</dbReference>
<name>A0A1H9YIE5_9FIRM</name>
<proteinExistence type="predicted"/>
<evidence type="ECO:0000313" key="3">
    <source>
        <dbReference type="Proteomes" id="UP000199800"/>
    </source>
</evidence>
<dbReference type="EMBL" id="FOHN01000002">
    <property type="protein sequence ID" value="SES68803.1"/>
    <property type="molecule type" value="Genomic_DNA"/>
</dbReference>
<dbReference type="Gene3D" id="1.20.5.340">
    <property type="match status" value="1"/>
</dbReference>
<keyword evidence="1" id="KW-0175">Coiled coil</keyword>
<reference evidence="2 3" key="1">
    <citation type="submission" date="2016-10" db="EMBL/GenBank/DDBJ databases">
        <authorList>
            <person name="de Groot N.N."/>
        </authorList>
    </citation>
    <scope>NUCLEOTIDE SEQUENCE [LARGE SCALE GENOMIC DNA]</scope>
    <source>
        <strain evidence="2 3">DSM 1801</strain>
    </source>
</reference>
<dbReference type="InterPro" id="IPR009636">
    <property type="entry name" value="SCAF"/>
</dbReference>
<dbReference type="Proteomes" id="UP000199800">
    <property type="component" value="Unassembled WGS sequence"/>
</dbReference>
<sequence length="229" mass="25268">MEFLKEILGEELYKQFETAVNAYNSKSENKDKQIKIANLGTGEYVGKGKYDSLEAEKTNLTGQITELNKTIETLKNGNKDNQKLQNTITELQGKLDTANADLEKIQSEALNTTKTYALKEQLSKAGVTDPDYLIFKHGGLDKFNFDKDNKPIGVEDSIKPYREDKTMAHLFGTSNQHYDPAGGNGGGNVKNPFAKDSFNLTEQGKLLKENPAQAKEMAAAAGVTLKLNI</sequence>